<proteinExistence type="predicted"/>
<feature type="region of interest" description="Disordered" evidence="1">
    <location>
        <begin position="1"/>
        <end position="33"/>
    </location>
</feature>
<evidence type="ECO:0000313" key="3">
    <source>
        <dbReference type="Proteomes" id="UP001172102"/>
    </source>
</evidence>
<evidence type="ECO:0000313" key="2">
    <source>
        <dbReference type="EMBL" id="KAK0725116.1"/>
    </source>
</evidence>
<dbReference type="EMBL" id="JAUKUA010000002">
    <property type="protein sequence ID" value="KAK0725116.1"/>
    <property type="molecule type" value="Genomic_DNA"/>
</dbReference>
<reference evidence="2" key="1">
    <citation type="submission" date="2023-06" db="EMBL/GenBank/DDBJ databases">
        <title>Genome-scale phylogeny and comparative genomics of the fungal order Sordariales.</title>
        <authorList>
            <consortium name="Lawrence Berkeley National Laboratory"/>
            <person name="Hensen N."/>
            <person name="Bonometti L."/>
            <person name="Westerberg I."/>
            <person name="Brannstrom I.O."/>
            <person name="Guillou S."/>
            <person name="Cros-Aarteil S."/>
            <person name="Calhoun S."/>
            <person name="Haridas S."/>
            <person name="Kuo A."/>
            <person name="Mondo S."/>
            <person name="Pangilinan J."/>
            <person name="Riley R."/>
            <person name="Labutti K."/>
            <person name="Andreopoulos B."/>
            <person name="Lipzen A."/>
            <person name="Chen C."/>
            <person name="Yanf M."/>
            <person name="Daum C."/>
            <person name="Ng V."/>
            <person name="Clum A."/>
            <person name="Steindorff A."/>
            <person name="Ohm R."/>
            <person name="Martin F."/>
            <person name="Silar P."/>
            <person name="Natvig D."/>
            <person name="Lalanne C."/>
            <person name="Gautier V."/>
            <person name="Ament-Velasquez S.L."/>
            <person name="Kruys A."/>
            <person name="Hutchinson M.I."/>
            <person name="Powell A.J."/>
            <person name="Barry K."/>
            <person name="Miller A.N."/>
            <person name="Grigoriev I.V."/>
            <person name="Debuchy R."/>
            <person name="Gladieux P."/>
            <person name="Thoren M.H."/>
            <person name="Johannesson H."/>
        </authorList>
    </citation>
    <scope>NUCLEOTIDE SEQUENCE</scope>
    <source>
        <strain evidence="2">SMH4607-1</strain>
    </source>
</reference>
<dbReference type="Proteomes" id="UP001172102">
    <property type="component" value="Unassembled WGS sequence"/>
</dbReference>
<dbReference type="AlphaFoldDB" id="A0AA40B048"/>
<sequence length="119" mass="13147">MEPSPTSNPRRTSTSPLGQRPLSLGNEPATPSSVLAEFGDEADAGVPSALELAQNVGQSYRRSRPGHSLTRATYLRKARLQSDDDRAAEKYLLYLCIALMAENDELKRELTLMQPQRFA</sequence>
<feature type="compositionally biased region" description="Low complexity" evidence="1">
    <location>
        <begin position="1"/>
        <end position="16"/>
    </location>
</feature>
<organism evidence="2 3">
    <name type="scientific">Lasiosphaeris hirsuta</name>
    <dbReference type="NCBI Taxonomy" id="260670"/>
    <lineage>
        <taxon>Eukaryota</taxon>
        <taxon>Fungi</taxon>
        <taxon>Dikarya</taxon>
        <taxon>Ascomycota</taxon>
        <taxon>Pezizomycotina</taxon>
        <taxon>Sordariomycetes</taxon>
        <taxon>Sordariomycetidae</taxon>
        <taxon>Sordariales</taxon>
        <taxon>Lasiosphaeriaceae</taxon>
        <taxon>Lasiosphaeris</taxon>
    </lineage>
</organism>
<name>A0AA40B048_9PEZI</name>
<gene>
    <name evidence="2" type="ORF">B0H67DRAFT_641567</name>
</gene>
<keyword evidence="3" id="KW-1185">Reference proteome</keyword>
<protein>
    <submittedName>
        <fullName evidence="2">Uncharacterized protein</fullName>
    </submittedName>
</protein>
<evidence type="ECO:0000256" key="1">
    <source>
        <dbReference type="SAM" id="MobiDB-lite"/>
    </source>
</evidence>
<comment type="caution">
    <text evidence="2">The sequence shown here is derived from an EMBL/GenBank/DDBJ whole genome shotgun (WGS) entry which is preliminary data.</text>
</comment>
<accession>A0AA40B048</accession>